<dbReference type="GO" id="GO:0015926">
    <property type="term" value="F:glucosidase activity"/>
    <property type="evidence" value="ECO:0007669"/>
    <property type="project" value="TreeGrafter"/>
</dbReference>
<organism evidence="5">
    <name type="scientific">Aphanomyces invadans</name>
    <dbReference type="NCBI Taxonomy" id="157072"/>
    <lineage>
        <taxon>Eukaryota</taxon>
        <taxon>Sar</taxon>
        <taxon>Stramenopiles</taxon>
        <taxon>Oomycota</taxon>
        <taxon>Saprolegniomycetes</taxon>
        <taxon>Saprolegniales</taxon>
        <taxon>Verrucalvaceae</taxon>
        <taxon>Aphanomyces</taxon>
    </lineage>
</organism>
<name>A0A024U2Z3_9STRA</name>
<evidence type="ECO:0000256" key="3">
    <source>
        <dbReference type="ARBA" id="ARBA00023180"/>
    </source>
</evidence>
<dbReference type="VEuPathDB" id="FungiDB:H310_07407"/>
<dbReference type="EMBL" id="KI913965">
    <property type="protein sequence ID" value="ETV99952.1"/>
    <property type="molecule type" value="Genomic_DNA"/>
</dbReference>
<keyword evidence="2" id="KW-0472">Membrane</keyword>
<dbReference type="OrthoDB" id="78386at2759"/>
<keyword evidence="3" id="KW-0325">Glycoprotein</keyword>
<reference evidence="5" key="1">
    <citation type="submission" date="2013-12" db="EMBL/GenBank/DDBJ databases">
        <title>The Genome Sequence of Aphanomyces invadans NJM9701.</title>
        <authorList>
            <consortium name="The Broad Institute Genomics Platform"/>
            <person name="Russ C."/>
            <person name="Tyler B."/>
            <person name="van West P."/>
            <person name="Dieguez-Uribeondo J."/>
            <person name="Young S.K."/>
            <person name="Zeng Q."/>
            <person name="Gargeya S."/>
            <person name="Fitzgerald M."/>
            <person name="Abouelleil A."/>
            <person name="Alvarado L."/>
            <person name="Chapman S.B."/>
            <person name="Gainer-Dewar J."/>
            <person name="Goldberg J."/>
            <person name="Griggs A."/>
            <person name="Gujja S."/>
            <person name="Hansen M."/>
            <person name="Howarth C."/>
            <person name="Imamovic A."/>
            <person name="Ireland A."/>
            <person name="Larimer J."/>
            <person name="McCowan C."/>
            <person name="Murphy C."/>
            <person name="Pearson M."/>
            <person name="Poon T.W."/>
            <person name="Priest M."/>
            <person name="Roberts A."/>
            <person name="Saif S."/>
            <person name="Shea T."/>
            <person name="Sykes S."/>
            <person name="Wortman J."/>
            <person name="Nusbaum C."/>
            <person name="Birren B."/>
        </authorList>
    </citation>
    <scope>NUCLEOTIDE SEQUENCE [LARGE SCALE GENOMIC DNA]</scope>
    <source>
        <strain evidence="5">NJM9701</strain>
    </source>
</reference>
<evidence type="ECO:0000256" key="1">
    <source>
        <dbReference type="ARBA" id="ARBA00004370"/>
    </source>
</evidence>
<evidence type="ECO:0000256" key="4">
    <source>
        <dbReference type="ARBA" id="ARBA00023316"/>
    </source>
</evidence>
<dbReference type="GeneID" id="20084457"/>
<dbReference type="GO" id="GO:0006078">
    <property type="term" value="P:(1-&gt;6)-beta-D-glucan biosynthetic process"/>
    <property type="evidence" value="ECO:0007669"/>
    <property type="project" value="TreeGrafter"/>
</dbReference>
<gene>
    <name evidence="5" type="ORF">H310_07407</name>
</gene>
<proteinExistence type="predicted"/>
<keyword evidence="4" id="KW-0961">Cell wall biogenesis/degradation</keyword>
<dbReference type="PANTHER" id="PTHR31361:SF1">
    <property type="entry name" value="BETA-GLUCAN SYNTHESIS-ASSOCIATED PROTEIN KRE6-RELATED"/>
    <property type="match status" value="1"/>
</dbReference>
<dbReference type="GO" id="GO:0005886">
    <property type="term" value="C:plasma membrane"/>
    <property type="evidence" value="ECO:0007669"/>
    <property type="project" value="TreeGrafter"/>
</dbReference>
<dbReference type="RefSeq" id="XP_008871370.1">
    <property type="nucleotide sequence ID" value="XM_008873148.1"/>
</dbReference>
<comment type="subcellular location">
    <subcellularLocation>
        <location evidence="1">Membrane</location>
    </subcellularLocation>
</comment>
<protein>
    <submittedName>
        <fullName evidence="5">Uncharacterized protein</fullName>
    </submittedName>
</protein>
<accession>A0A024U2Z3</accession>
<evidence type="ECO:0000313" key="5">
    <source>
        <dbReference type="EMBL" id="ETV99952.1"/>
    </source>
</evidence>
<evidence type="ECO:0000256" key="2">
    <source>
        <dbReference type="ARBA" id="ARBA00023136"/>
    </source>
</evidence>
<dbReference type="GO" id="GO:0005789">
    <property type="term" value="C:endoplasmic reticulum membrane"/>
    <property type="evidence" value="ECO:0007669"/>
    <property type="project" value="TreeGrafter"/>
</dbReference>
<dbReference type="PANTHER" id="PTHR31361">
    <property type="entry name" value="BETA-GLUCAN SYNTHESIS-ASSOCIATED PROTEIN KRE6-RELATED"/>
    <property type="match status" value="1"/>
</dbReference>
<sequence>MDAISAIWDIGHDAYTEFYIYQVEWVLGESGYVRWMLEDAPTAYTSTTSVVITIEFASLQAFREKLFLMCAFQGCDGRAPSPSSSFTSPPSLPFFAVQGGFLNGPFAMPASH</sequence>
<dbReference type="InterPro" id="IPR005629">
    <property type="entry name" value="Skn1/Kre6/Sbg1"/>
</dbReference>
<dbReference type="AlphaFoldDB" id="A0A024U2Z3"/>
<dbReference type="GO" id="GO:0071555">
    <property type="term" value="P:cell wall organization"/>
    <property type="evidence" value="ECO:0007669"/>
    <property type="project" value="UniProtKB-KW"/>
</dbReference>